<dbReference type="InterPro" id="IPR046847">
    <property type="entry name" value="Xre-like_HTH"/>
</dbReference>
<dbReference type="EMBL" id="CP003390">
    <property type="protein sequence ID" value="AFI84670.1"/>
    <property type="molecule type" value="Genomic_DNA"/>
</dbReference>
<sequence>MTFNFNALAISDDELNTASDILGIYVKNQKALNHSINDGLNASCLKLLQNELALNSLELSQLLNVSIRTLSRRKSSGKLNKNESQRVFLLTIMIVIANKVLGDHGSALRWLKSPKKALNGISPLEHAKSDQKIEKLINILHQIEHGVFL</sequence>
<dbReference type="Pfam" id="PF09722">
    <property type="entry name" value="Xre_MbcA_ParS_C"/>
    <property type="match status" value="1"/>
</dbReference>
<accession>I1XJV1</accession>
<dbReference type="GO" id="GO:0003677">
    <property type="term" value="F:DNA binding"/>
    <property type="evidence" value="ECO:0007669"/>
    <property type="project" value="InterPro"/>
</dbReference>
<dbReference type="InterPro" id="IPR011979">
    <property type="entry name" value="Antitox_Xre"/>
</dbReference>
<dbReference type="KEGG" id="mej:Q7A_1852"/>
<dbReference type="HOGENOM" id="CLU_109353_3_0_6"/>
<dbReference type="NCBIfam" id="TIGR02293">
    <property type="entry name" value="TAS_TIGR02293"/>
    <property type="match status" value="1"/>
</dbReference>
<reference evidence="3 4" key="2">
    <citation type="journal article" date="2013" name="Int. J. Syst. Evol. Microbiol.">
        <title>Methylophaga nitratireducenticrescens sp. nov. and Methylophaga frappieri sp. nov., isolated from the biofilm of the methanol-fed denitrification system treating the seawater at the Montreal Biodome.</title>
        <authorList>
            <person name="Villeneuve C."/>
            <person name="Martineau C."/>
            <person name="Mauffrey F."/>
            <person name="Villemur R."/>
        </authorList>
    </citation>
    <scope>NUCLEOTIDE SEQUENCE [LARGE SCALE GENOMIC DNA]</scope>
    <source>
        <strain evidence="3 4">JAM1</strain>
    </source>
</reference>
<keyword evidence="4" id="KW-1185">Reference proteome</keyword>
<organism evidence="3 4">
    <name type="scientific">Methylophaga nitratireducenticrescens</name>
    <dbReference type="NCBI Taxonomy" id="754476"/>
    <lineage>
        <taxon>Bacteria</taxon>
        <taxon>Pseudomonadati</taxon>
        <taxon>Pseudomonadota</taxon>
        <taxon>Gammaproteobacteria</taxon>
        <taxon>Thiotrichales</taxon>
        <taxon>Piscirickettsiaceae</taxon>
        <taxon>Methylophaga</taxon>
    </lineage>
</organism>
<evidence type="ECO:0000313" key="4">
    <source>
        <dbReference type="Proteomes" id="UP000009144"/>
    </source>
</evidence>
<dbReference type="STRING" id="754476.Q7A_1852"/>
<feature type="domain" description="Antitoxin Xre-like helix-turn-helix" evidence="2">
    <location>
        <begin position="32"/>
        <end position="90"/>
    </location>
</feature>
<reference evidence="3 4" key="1">
    <citation type="journal article" date="2012" name="J. Bacteriol.">
        <title>Complete genome sequences of Methylophaga sp. strain JAM1 and Methylophaga sp. strain JAM7.</title>
        <authorList>
            <person name="Villeneuve C."/>
            <person name="Martineau C."/>
            <person name="Mauffrey F."/>
            <person name="Villemur R."/>
        </authorList>
    </citation>
    <scope>NUCLEOTIDE SEQUENCE [LARGE SCALE GENOMIC DNA]</scope>
    <source>
        <strain evidence="3 4">JAM1</strain>
    </source>
</reference>
<gene>
    <name evidence="3" type="ordered locus">Q7A_1852</name>
</gene>
<dbReference type="Proteomes" id="UP000009144">
    <property type="component" value="Chromosome"/>
</dbReference>
<name>I1XJV1_METNJ</name>
<dbReference type="InterPro" id="IPR024467">
    <property type="entry name" value="Xre/MbcA/ParS-like_toxin-bd"/>
</dbReference>
<dbReference type="OrthoDB" id="8595277at2"/>
<feature type="domain" description="Antitoxin Xre/MbcA/ParS-like toxin-binding" evidence="1">
    <location>
        <begin position="98"/>
        <end position="146"/>
    </location>
</feature>
<proteinExistence type="predicted"/>
<dbReference type="RefSeq" id="WP_014707041.1">
    <property type="nucleotide sequence ID" value="NC_017857.3"/>
</dbReference>
<evidence type="ECO:0000259" key="2">
    <source>
        <dbReference type="Pfam" id="PF20432"/>
    </source>
</evidence>
<dbReference type="Pfam" id="PF20432">
    <property type="entry name" value="Xre-like-HTH"/>
    <property type="match status" value="1"/>
</dbReference>
<evidence type="ECO:0000259" key="1">
    <source>
        <dbReference type="Pfam" id="PF09722"/>
    </source>
</evidence>
<dbReference type="eggNOG" id="COG5642">
    <property type="taxonomic scope" value="Bacteria"/>
</dbReference>
<dbReference type="AlphaFoldDB" id="I1XJV1"/>
<evidence type="ECO:0000313" key="3">
    <source>
        <dbReference type="EMBL" id="AFI84670.1"/>
    </source>
</evidence>
<protein>
    <submittedName>
        <fullName evidence="3">Toxin-antitoxin system antitoxin component</fullName>
    </submittedName>
</protein>